<dbReference type="OrthoDB" id="9783380at2"/>
<dbReference type="Gene3D" id="3.40.50.2000">
    <property type="entry name" value="Glycogen Phosphorylase B"/>
    <property type="match status" value="2"/>
</dbReference>
<evidence type="ECO:0000259" key="1">
    <source>
        <dbReference type="Pfam" id="PF13579"/>
    </source>
</evidence>
<dbReference type="Pfam" id="PF13692">
    <property type="entry name" value="Glyco_trans_1_4"/>
    <property type="match status" value="1"/>
</dbReference>
<keyword evidence="3" id="KW-1185">Reference proteome</keyword>
<feature type="domain" description="Glycosyltransferase subfamily 4-like N-terminal" evidence="1">
    <location>
        <begin position="15"/>
        <end position="183"/>
    </location>
</feature>
<dbReference type="Pfam" id="PF13579">
    <property type="entry name" value="Glyco_trans_4_4"/>
    <property type="match status" value="1"/>
</dbReference>
<keyword evidence="2" id="KW-0808">Transferase</keyword>
<dbReference type="InterPro" id="IPR050194">
    <property type="entry name" value="Glycosyltransferase_grp1"/>
</dbReference>
<dbReference type="PANTHER" id="PTHR45947:SF3">
    <property type="entry name" value="SULFOQUINOVOSYL TRANSFERASE SQD2"/>
    <property type="match status" value="1"/>
</dbReference>
<dbReference type="EMBL" id="CP029550">
    <property type="protein sequence ID" value="AWN44256.1"/>
    <property type="molecule type" value="Genomic_DNA"/>
</dbReference>
<dbReference type="KEGG" id="mets:DK389_31735"/>
<dbReference type="AlphaFoldDB" id="A0A2U8WG06"/>
<reference evidence="3" key="1">
    <citation type="submission" date="2018-05" db="EMBL/GenBank/DDBJ databases">
        <title>Complete Genome Sequence of Methylobacterium sp. 17SD2-17.</title>
        <authorList>
            <person name="Srinivasan S."/>
        </authorList>
    </citation>
    <scope>NUCLEOTIDE SEQUENCE [LARGE SCALE GENOMIC DNA]</scope>
    <source>
        <strain evidence="3">17SD2-17</strain>
    </source>
</reference>
<evidence type="ECO:0000313" key="2">
    <source>
        <dbReference type="EMBL" id="AWN44256.1"/>
    </source>
</evidence>
<dbReference type="Proteomes" id="UP000245926">
    <property type="component" value="Chromosome"/>
</dbReference>
<protein>
    <submittedName>
        <fullName evidence="2">Glycosyl transferase family 1</fullName>
    </submittedName>
</protein>
<accession>A0A2U8WG06</accession>
<proteinExistence type="predicted"/>
<sequence length="412" mass="44521">MRICFVSRRYFPAISGMSVYAQNLLRELVGAGHDVTMISQYRGDAFGTRVYGGGPPPPVPGVRVIGLEQLGEQEGGDFERDVEAMVETIAAEHARAPFDVLHAQYGYPTGWAVLLASRRLGVPNVVSIQGGDGHWVGSCCETHRRAMCAVLDHANALLIGGRSFVAEVCERLGTDPGRFTIVPGAVDTARFTQPHADGLPELHAGPVRLLYHGRVDRRKGVLDFVDALGRLRDRGMPFAATISGIGPDVEAAQARAAERDLPEERLRFTGYADYATVPDLYRQADVFVSPTYAEGFSNTILEAMAAGLAVVSTHSVGVSDCLRDGENGLLTEPGDVAALTDALARVIEDAALRRRIAGGGLEECRRVYSWETVGRQIMGIYAEIAGAHPDTRFSPDLPVDPSCRFRAEPHLL</sequence>
<dbReference type="RefSeq" id="WP_109895828.1">
    <property type="nucleotide sequence ID" value="NZ_CP029550.1"/>
</dbReference>
<dbReference type="CDD" id="cd03801">
    <property type="entry name" value="GT4_PimA-like"/>
    <property type="match status" value="1"/>
</dbReference>
<gene>
    <name evidence="2" type="ORF">DK389_31735</name>
</gene>
<dbReference type="GO" id="GO:0016757">
    <property type="term" value="F:glycosyltransferase activity"/>
    <property type="evidence" value="ECO:0007669"/>
    <property type="project" value="TreeGrafter"/>
</dbReference>
<dbReference type="PANTHER" id="PTHR45947">
    <property type="entry name" value="SULFOQUINOVOSYL TRANSFERASE SQD2"/>
    <property type="match status" value="1"/>
</dbReference>
<dbReference type="InterPro" id="IPR028098">
    <property type="entry name" value="Glyco_trans_4-like_N"/>
</dbReference>
<evidence type="ECO:0000313" key="3">
    <source>
        <dbReference type="Proteomes" id="UP000245926"/>
    </source>
</evidence>
<organism evidence="2 3">
    <name type="scientific">Methylobacterium durans</name>
    <dbReference type="NCBI Taxonomy" id="2202825"/>
    <lineage>
        <taxon>Bacteria</taxon>
        <taxon>Pseudomonadati</taxon>
        <taxon>Pseudomonadota</taxon>
        <taxon>Alphaproteobacteria</taxon>
        <taxon>Hyphomicrobiales</taxon>
        <taxon>Methylobacteriaceae</taxon>
        <taxon>Methylobacterium</taxon>
    </lineage>
</organism>
<dbReference type="SUPFAM" id="SSF53756">
    <property type="entry name" value="UDP-Glycosyltransferase/glycogen phosphorylase"/>
    <property type="match status" value="1"/>
</dbReference>
<name>A0A2U8WG06_9HYPH</name>